<keyword evidence="3 4" id="KW-0802">TPR repeat</keyword>
<dbReference type="InterPro" id="IPR011990">
    <property type="entry name" value="TPR-like_helical_dom_sf"/>
</dbReference>
<evidence type="ECO:0000259" key="5">
    <source>
        <dbReference type="Pfam" id="PF18073"/>
    </source>
</evidence>
<dbReference type="Gene3D" id="1.25.40.10">
    <property type="entry name" value="Tetratricopeptide repeat domain"/>
    <property type="match status" value="2"/>
</dbReference>
<sequence>MDFDLWWLLAIPLVFGLGWVAARLDARQLLTEQASLPRSYFKGLNFLLNEQPDKAIDAFIEVARLDPETTELHFALGSLFRRRGETERAIRVHQNLVNRPDLPANERDHALYELGQDFLRAGLLDRAEESLHMLMEGVFAEPAKRVLLELYEVEKEWRKAIDAARELQTLQGQDYSVQIAQFCCELAQESLQRKDVSAAVEWLERALQENPKNVRATIQLGDVALGKGDTEGAIKRWRSIEQQNPAFLPLVAERLMKAYAQLGRAAEGLAWLRSKMDARLGPELLDVVYRYELDVHGIDDAVALMREQIRRQPSLMALTRLVEAEATRASEAMSHEAAAVAAPLSDSALADPVEAGSNADIQRAQDLGAIRDLLQSRTRNLARYTCQECGFRARLFYWQCPGCNRWETYAPRRTEALGGSGSGGASM</sequence>
<reference evidence="6 7" key="1">
    <citation type="submission" date="2019-04" db="EMBL/GenBank/DDBJ databases">
        <title>Complete Genome of UW386 and Higher Quality Genome of UW700.</title>
        <authorList>
            <person name="Jacobs J."/>
            <person name="Perez A."/>
            <person name="Steidl O."/>
            <person name="Allen C."/>
        </authorList>
    </citation>
    <scope>NUCLEOTIDE SEQUENCE [LARGE SCALE GENOMIC DNA]</scope>
    <source>
        <strain evidence="6 7">UW386</strain>
    </source>
</reference>
<evidence type="ECO:0000256" key="4">
    <source>
        <dbReference type="HAMAP-Rule" id="MF_00994"/>
    </source>
</evidence>
<feature type="binding site" evidence="4">
    <location>
        <position position="389"/>
    </location>
    <ligand>
        <name>Fe cation</name>
        <dbReference type="ChEBI" id="CHEBI:24875"/>
    </ligand>
</feature>
<feature type="topological domain" description="Cytoplasmic" evidence="4">
    <location>
        <begin position="23"/>
        <end position="427"/>
    </location>
</feature>
<dbReference type="InterPro" id="IPR041166">
    <property type="entry name" value="Rubredoxin_2"/>
</dbReference>
<feature type="binding site" evidence="4">
    <location>
        <position position="403"/>
    </location>
    <ligand>
        <name>Fe cation</name>
        <dbReference type="ChEBI" id="CHEBI:24875"/>
    </ligand>
</feature>
<dbReference type="InterPro" id="IPR019734">
    <property type="entry name" value="TPR_rpt"/>
</dbReference>
<keyword evidence="4" id="KW-1133">Transmembrane helix</keyword>
<evidence type="ECO:0000256" key="3">
    <source>
        <dbReference type="ARBA" id="ARBA00022803"/>
    </source>
</evidence>
<keyword evidence="1 4" id="KW-0479">Metal-binding</keyword>
<evidence type="ECO:0000313" key="6">
    <source>
        <dbReference type="EMBL" id="QCX47955.1"/>
    </source>
</evidence>
<dbReference type="PANTHER" id="PTHR45586">
    <property type="entry name" value="TPR REPEAT-CONTAINING PROTEIN PA4667"/>
    <property type="match status" value="1"/>
</dbReference>
<dbReference type="Pfam" id="PF18073">
    <property type="entry name" value="Zn_ribbon_LapB"/>
    <property type="match status" value="1"/>
</dbReference>
<feature type="binding site" evidence="4">
    <location>
        <position position="400"/>
    </location>
    <ligand>
        <name>Fe cation</name>
        <dbReference type="ChEBI" id="CHEBI:24875"/>
    </ligand>
</feature>
<gene>
    <name evidence="4 6" type="primary">lapB</name>
    <name evidence="6" type="ORF">E7Z57_01910</name>
</gene>
<dbReference type="InterPro" id="IPR030865">
    <property type="entry name" value="LapB"/>
</dbReference>
<comment type="function">
    <text evidence="4">Modulates cellular lipopolysaccharide (LPS) levels by regulating LpxC, which is involved in lipid A biosynthesis. May act by modulating the proteolytic activity of FtsH towards LpxC. May also coordinate assembly of proteins involved in LPS synthesis at the plasma membrane.</text>
</comment>
<keyword evidence="4" id="KW-0812">Transmembrane</keyword>
<keyword evidence="4" id="KW-0472">Membrane</keyword>
<keyword evidence="4" id="KW-1003">Cell membrane</keyword>
<keyword evidence="4" id="KW-0408">Iron</keyword>
<organism evidence="6 7">
    <name type="scientific">Ralstonia solanacearum</name>
    <name type="common">Pseudomonas solanacearum</name>
    <dbReference type="NCBI Taxonomy" id="305"/>
    <lineage>
        <taxon>Bacteria</taxon>
        <taxon>Pseudomonadati</taxon>
        <taxon>Pseudomonadota</taxon>
        <taxon>Betaproteobacteria</taxon>
        <taxon>Burkholderiales</taxon>
        <taxon>Burkholderiaceae</taxon>
        <taxon>Ralstonia</taxon>
        <taxon>Ralstonia solanacearum species complex</taxon>
    </lineage>
</organism>
<evidence type="ECO:0000256" key="1">
    <source>
        <dbReference type="ARBA" id="ARBA00022723"/>
    </source>
</evidence>
<name>A0AA92ICP1_RALSL</name>
<dbReference type="AlphaFoldDB" id="A0AA92ICP1"/>
<proteinExistence type="inferred from homology"/>
<accession>A0AA92ICP1</accession>
<dbReference type="GO" id="GO:0008653">
    <property type="term" value="P:lipopolysaccharide metabolic process"/>
    <property type="evidence" value="ECO:0007669"/>
    <property type="project" value="InterPro"/>
</dbReference>
<dbReference type="GO" id="GO:0005506">
    <property type="term" value="F:iron ion binding"/>
    <property type="evidence" value="ECO:0007669"/>
    <property type="project" value="UniProtKB-UniRule"/>
</dbReference>
<dbReference type="EMBL" id="CP039339">
    <property type="protein sequence ID" value="QCX47955.1"/>
    <property type="molecule type" value="Genomic_DNA"/>
</dbReference>
<dbReference type="HAMAP" id="MF_00994">
    <property type="entry name" value="LPS_assembly_LapB"/>
    <property type="match status" value="1"/>
</dbReference>
<dbReference type="PANTHER" id="PTHR45586:SF1">
    <property type="entry name" value="LIPOPOLYSACCHARIDE ASSEMBLY PROTEIN B"/>
    <property type="match status" value="1"/>
</dbReference>
<keyword evidence="2 4" id="KW-0677">Repeat</keyword>
<dbReference type="SMART" id="SM00028">
    <property type="entry name" value="TPR"/>
    <property type="match status" value="3"/>
</dbReference>
<dbReference type="Pfam" id="PF14559">
    <property type="entry name" value="TPR_19"/>
    <property type="match status" value="1"/>
</dbReference>
<dbReference type="SUPFAM" id="SSF48452">
    <property type="entry name" value="TPR-like"/>
    <property type="match status" value="1"/>
</dbReference>
<dbReference type="GO" id="GO:0046890">
    <property type="term" value="P:regulation of lipid biosynthetic process"/>
    <property type="evidence" value="ECO:0007669"/>
    <property type="project" value="UniProtKB-UniRule"/>
</dbReference>
<dbReference type="Pfam" id="PF13432">
    <property type="entry name" value="TPR_16"/>
    <property type="match status" value="1"/>
</dbReference>
<evidence type="ECO:0000256" key="2">
    <source>
        <dbReference type="ARBA" id="ARBA00022737"/>
    </source>
</evidence>
<evidence type="ECO:0000313" key="7">
    <source>
        <dbReference type="Proteomes" id="UP000310553"/>
    </source>
</evidence>
<protein>
    <recommendedName>
        <fullName evidence="4">Lipopolysaccharide assembly protein B</fullName>
    </recommendedName>
</protein>
<dbReference type="Proteomes" id="UP000310553">
    <property type="component" value="Chromosome"/>
</dbReference>
<keyword evidence="4" id="KW-0997">Cell inner membrane</keyword>
<dbReference type="NCBIfam" id="NF008755">
    <property type="entry name" value="PRK11788.1-3"/>
    <property type="match status" value="1"/>
</dbReference>
<feature type="domain" description="LapB rubredoxin metal binding" evidence="5">
    <location>
        <begin position="384"/>
        <end position="408"/>
    </location>
</feature>
<feature type="binding site" evidence="4">
    <location>
        <position position="386"/>
    </location>
    <ligand>
        <name>Fe cation</name>
        <dbReference type="ChEBI" id="CHEBI:24875"/>
    </ligand>
</feature>
<comment type="subcellular location">
    <subcellularLocation>
        <location evidence="4">Cell inner membrane</location>
        <topology evidence="4">Single-pass membrane protein</topology>
        <orientation evidence="4">Cytoplasmic side</orientation>
    </subcellularLocation>
</comment>
<dbReference type="GO" id="GO:0009898">
    <property type="term" value="C:cytoplasmic side of plasma membrane"/>
    <property type="evidence" value="ECO:0007669"/>
    <property type="project" value="UniProtKB-UniRule"/>
</dbReference>
<dbReference type="InterPro" id="IPR051012">
    <property type="entry name" value="CellSynth/LPSAsmb/PSIAsmb"/>
</dbReference>
<comment type="similarity">
    <text evidence="4">Belongs to the LapB family.</text>
</comment>